<keyword evidence="1 2" id="KW-0238">DNA-binding</keyword>
<dbReference type="GO" id="GO:0006281">
    <property type="term" value="P:DNA repair"/>
    <property type="evidence" value="ECO:0007669"/>
    <property type="project" value="UniProtKB-UniRule"/>
</dbReference>
<keyword evidence="2" id="KW-0234">DNA repair</keyword>
<evidence type="ECO:0000256" key="2">
    <source>
        <dbReference type="HAMAP-Rule" id="MF_00984"/>
    </source>
</evidence>
<dbReference type="Pfam" id="PF00436">
    <property type="entry name" value="SSB"/>
    <property type="match status" value="1"/>
</dbReference>
<comment type="subunit">
    <text evidence="2">Homotetramer.</text>
</comment>
<reference evidence="5 6" key="1">
    <citation type="submission" date="2018-06" db="EMBL/GenBank/DDBJ databases">
        <authorList>
            <consortium name="Pathogen Informatics"/>
            <person name="Doyle S."/>
        </authorList>
    </citation>
    <scope>NUCLEOTIDE SEQUENCE [LARGE SCALE GENOMIC DNA]</scope>
    <source>
        <strain evidence="5 6">NCTC10717</strain>
    </source>
</reference>
<feature type="compositionally biased region" description="Polar residues" evidence="4">
    <location>
        <begin position="137"/>
        <end position="146"/>
    </location>
</feature>
<proteinExistence type="inferred from homology"/>
<keyword evidence="2" id="KW-0235">DNA replication</keyword>
<dbReference type="PANTHER" id="PTHR10302">
    <property type="entry name" value="SINGLE-STRANDED DNA-BINDING PROTEIN"/>
    <property type="match status" value="1"/>
</dbReference>
<dbReference type="GO" id="GO:0006260">
    <property type="term" value="P:DNA replication"/>
    <property type="evidence" value="ECO:0007669"/>
    <property type="project" value="UniProtKB-UniRule"/>
</dbReference>
<dbReference type="EMBL" id="UHIA01000004">
    <property type="protein sequence ID" value="SUO98597.1"/>
    <property type="molecule type" value="Genomic_DNA"/>
</dbReference>
<evidence type="ECO:0000256" key="3">
    <source>
        <dbReference type="RuleBase" id="RU000524"/>
    </source>
</evidence>
<dbReference type="SUPFAM" id="SSF50249">
    <property type="entry name" value="Nucleic acid-binding proteins"/>
    <property type="match status" value="1"/>
</dbReference>
<sequence length="197" mass="21669">MASRGVNKVILLGNLGADPECRTFQNGDLVANFSLATSETWQDRNTGEDREKTEWHRCVAYRGLAGVVQKFVRKGSKLYIEGKLQTRKWTDQNGIDRYSTEIIVDNMQMLDSRSGGSAPLDDAYQYHAPQGGGYSRGNASQHNDQGYQGAPYSDDYAQAPRQSASKARNNAVPQSPVAPQNPDAGMSGNFDDDDIPF</sequence>
<dbReference type="CDD" id="cd04496">
    <property type="entry name" value="SSB_OBF"/>
    <property type="match status" value="1"/>
</dbReference>
<keyword evidence="6" id="KW-1185">Reference proteome</keyword>
<dbReference type="PANTHER" id="PTHR10302:SF27">
    <property type="entry name" value="SINGLE-STRANDED DNA-BINDING PROTEIN"/>
    <property type="match status" value="1"/>
</dbReference>
<keyword evidence="2" id="KW-0233">DNA recombination</keyword>
<gene>
    <name evidence="5" type="primary">ssb_2</name>
    <name evidence="5" type="ORF">NCTC10717_02352</name>
</gene>
<protein>
    <recommendedName>
        <fullName evidence="2 3">Single-stranded DNA-binding protein</fullName>
        <shortName evidence="2">SSB</shortName>
    </recommendedName>
</protein>
<dbReference type="HAMAP" id="MF_00984">
    <property type="entry name" value="SSB"/>
    <property type="match status" value="1"/>
</dbReference>
<dbReference type="OrthoDB" id="9809878at2"/>
<feature type="short sequence motif" description="Important for interaction with partner proteins" evidence="2">
    <location>
        <begin position="192"/>
        <end position="197"/>
    </location>
</feature>
<dbReference type="InterPro" id="IPR000424">
    <property type="entry name" value="Primosome_PriB/ssb"/>
</dbReference>
<feature type="compositionally biased region" description="Polar residues" evidence="4">
    <location>
        <begin position="160"/>
        <end position="173"/>
    </location>
</feature>
<dbReference type="RefSeq" id="WP_115219396.1">
    <property type="nucleotide sequence ID" value="NZ_UHIA01000004.1"/>
</dbReference>
<evidence type="ECO:0000256" key="1">
    <source>
        <dbReference type="ARBA" id="ARBA00023125"/>
    </source>
</evidence>
<keyword evidence="2" id="KW-0227">DNA damage</keyword>
<dbReference type="GO" id="GO:0006310">
    <property type="term" value="P:DNA recombination"/>
    <property type="evidence" value="ECO:0007669"/>
    <property type="project" value="UniProtKB-UniRule"/>
</dbReference>
<dbReference type="InterPro" id="IPR012340">
    <property type="entry name" value="NA-bd_OB-fold"/>
</dbReference>
<name>A0A380N429_9GAMM</name>
<dbReference type="NCBIfam" id="TIGR00621">
    <property type="entry name" value="ssb"/>
    <property type="match status" value="1"/>
</dbReference>
<dbReference type="PROSITE" id="PS50935">
    <property type="entry name" value="SSB"/>
    <property type="match status" value="1"/>
</dbReference>
<dbReference type="InterPro" id="IPR011344">
    <property type="entry name" value="ssDNA-bd"/>
</dbReference>
<dbReference type="GO" id="GO:0003697">
    <property type="term" value="F:single-stranded DNA binding"/>
    <property type="evidence" value="ECO:0007669"/>
    <property type="project" value="UniProtKB-UniRule"/>
</dbReference>
<dbReference type="Gene3D" id="2.40.50.140">
    <property type="entry name" value="Nucleic acid-binding proteins"/>
    <property type="match status" value="1"/>
</dbReference>
<feature type="region of interest" description="Disordered" evidence="4">
    <location>
        <begin position="113"/>
        <end position="197"/>
    </location>
</feature>
<dbReference type="Proteomes" id="UP000254575">
    <property type="component" value="Unassembled WGS sequence"/>
</dbReference>
<evidence type="ECO:0000313" key="6">
    <source>
        <dbReference type="Proteomes" id="UP000254575"/>
    </source>
</evidence>
<dbReference type="AlphaFoldDB" id="A0A380N429"/>
<organism evidence="5 6">
    <name type="scientific">Suttonella indologenes</name>
    <dbReference type="NCBI Taxonomy" id="13276"/>
    <lineage>
        <taxon>Bacteria</taxon>
        <taxon>Pseudomonadati</taxon>
        <taxon>Pseudomonadota</taxon>
        <taxon>Gammaproteobacteria</taxon>
        <taxon>Cardiobacteriales</taxon>
        <taxon>Cardiobacteriaceae</taxon>
        <taxon>Suttonella</taxon>
    </lineage>
</organism>
<evidence type="ECO:0000313" key="5">
    <source>
        <dbReference type="EMBL" id="SUO98597.1"/>
    </source>
</evidence>
<dbReference type="GO" id="GO:0009295">
    <property type="term" value="C:nucleoid"/>
    <property type="evidence" value="ECO:0007669"/>
    <property type="project" value="TreeGrafter"/>
</dbReference>
<comment type="caution">
    <text evidence="2">Lacks conserved residue(s) required for the propagation of feature annotation.</text>
</comment>
<accession>A0A380N429</accession>
<evidence type="ECO:0000256" key="4">
    <source>
        <dbReference type="SAM" id="MobiDB-lite"/>
    </source>
</evidence>
<comment type="function">
    <text evidence="2">Plays an important role in DNA replication, recombination and repair. Binds to ssDNA and to an array of partner proteins to recruit them to their sites of action during DNA metabolism.</text>
</comment>